<keyword evidence="1" id="KW-0378">Hydrolase</keyword>
<accession>E6PT88</accession>
<dbReference type="InterPro" id="IPR036380">
    <property type="entry name" value="Isochorismatase-like_sf"/>
</dbReference>
<sequence length="259" mass="28954">MMAPGRTEQARRSLDFPAGWTDLIPELNQQPTDHTITKYTPGAFTKTALEEHLRGMGVTQVVLAGISTSSGVESTTRQAYECGFHVTLAIDAMTDLSLDAHTHSLTKVFPRLGETGRHSCQCFPFKSRRKVAQQPCGDSVGHERLSIHGSVDQAVRHTQGIGRRSSVGTRRNLALDLSGESRACHRHTRMRPVHPRHGPERRRRSFDLGCVCLCRAGRPPDGHHRAEHRHANRRTNSHDGMCNLSGMEIRVRVQPRREL</sequence>
<dbReference type="Pfam" id="PF00857">
    <property type="entry name" value="Isochorismatase"/>
    <property type="match status" value="1"/>
</dbReference>
<evidence type="ECO:0000256" key="2">
    <source>
        <dbReference type="SAM" id="MobiDB-lite"/>
    </source>
</evidence>
<name>E6PT88_9ZZZZ</name>
<proteinExistence type="predicted"/>
<dbReference type="PANTHER" id="PTHR43540">
    <property type="entry name" value="PEROXYUREIDOACRYLATE/UREIDOACRYLATE AMIDOHYDROLASE-RELATED"/>
    <property type="match status" value="1"/>
</dbReference>
<dbReference type="Gene3D" id="3.40.50.850">
    <property type="entry name" value="Isochorismatase-like"/>
    <property type="match status" value="1"/>
</dbReference>
<dbReference type="SUPFAM" id="SSF52499">
    <property type="entry name" value="Isochorismatase-like hydrolases"/>
    <property type="match status" value="1"/>
</dbReference>
<evidence type="ECO:0000256" key="1">
    <source>
        <dbReference type="ARBA" id="ARBA00022801"/>
    </source>
</evidence>
<feature type="domain" description="Isochorismatase-like" evidence="3">
    <location>
        <begin position="7"/>
        <end position="115"/>
    </location>
</feature>
<evidence type="ECO:0000313" key="4">
    <source>
        <dbReference type="EMBL" id="CBH98145.1"/>
    </source>
</evidence>
<dbReference type="InterPro" id="IPR050272">
    <property type="entry name" value="Isochorismatase-like_hydrls"/>
</dbReference>
<reference evidence="4" key="1">
    <citation type="submission" date="2009-10" db="EMBL/GenBank/DDBJ databases">
        <title>Diversity of trophic interactions inside an arsenic-rich microbial ecosystem.</title>
        <authorList>
            <person name="Bertin P.N."/>
            <person name="Heinrich-Salmeron A."/>
            <person name="Pelletier E."/>
            <person name="Goulhen-Chollet F."/>
            <person name="Arsene-Ploetze F."/>
            <person name="Gallien S."/>
            <person name="Calteau A."/>
            <person name="Vallenet D."/>
            <person name="Casiot C."/>
            <person name="Chane-Woon-Ming B."/>
            <person name="Giloteaux L."/>
            <person name="Barakat M."/>
            <person name="Bonnefoy V."/>
            <person name="Bruneel O."/>
            <person name="Chandler M."/>
            <person name="Cleiss J."/>
            <person name="Duran R."/>
            <person name="Elbaz-Poulichet F."/>
            <person name="Fonknechten N."/>
            <person name="Lauga B."/>
            <person name="Mornico D."/>
            <person name="Ortet P."/>
            <person name="Schaeffer C."/>
            <person name="Siguier P."/>
            <person name="Alexander Thil Smith A."/>
            <person name="Van Dorsselaer A."/>
            <person name="Weissenbach J."/>
            <person name="Medigue C."/>
            <person name="Le Paslier D."/>
        </authorList>
    </citation>
    <scope>NUCLEOTIDE SEQUENCE</scope>
</reference>
<gene>
    <name evidence="4" type="ORF">CARN2_3621</name>
</gene>
<dbReference type="CDD" id="cd00431">
    <property type="entry name" value="cysteine_hydrolases"/>
    <property type="match status" value="1"/>
</dbReference>
<feature type="region of interest" description="Disordered" evidence="2">
    <location>
        <begin position="221"/>
        <end position="242"/>
    </location>
</feature>
<dbReference type="InterPro" id="IPR000868">
    <property type="entry name" value="Isochorismatase-like_dom"/>
</dbReference>
<organism evidence="4">
    <name type="scientific">mine drainage metagenome</name>
    <dbReference type="NCBI Taxonomy" id="410659"/>
    <lineage>
        <taxon>unclassified sequences</taxon>
        <taxon>metagenomes</taxon>
        <taxon>ecological metagenomes</taxon>
    </lineage>
</organism>
<evidence type="ECO:0000259" key="3">
    <source>
        <dbReference type="Pfam" id="PF00857"/>
    </source>
</evidence>
<dbReference type="PANTHER" id="PTHR43540:SF7">
    <property type="entry name" value="ISOCHORISMATASE FAMILY PROTEIN YECD"/>
    <property type="match status" value="1"/>
</dbReference>
<dbReference type="EMBL" id="CABM01000049">
    <property type="protein sequence ID" value="CBH98145.1"/>
    <property type="molecule type" value="Genomic_DNA"/>
</dbReference>
<comment type="caution">
    <text evidence="4">The sequence shown here is derived from an EMBL/GenBank/DDBJ whole genome shotgun (WGS) entry which is preliminary data.</text>
</comment>
<feature type="compositionally biased region" description="Basic residues" evidence="2">
    <location>
        <begin position="225"/>
        <end position="235"/>
    </location>
</feature>
<protein>
    <recommendedName>
        <fullName evidence="3">Isochorismatase-like domain-containing protein</fullName>
    </recommendedName>
</protein>
<dbReference type="GO" id="GO:0016787">
    <property type="term" value="F:hydrolase activity"/>
    <property type="evidence" value="ECO:0007669"/>
    <property type="project" value="UniProtKB-KW"/>
</dbReference>
<dbReference type="AlphaFoldDB" id="E6PT88"/>